<proteinExistence type="predicted"/>
<accession>A0AAW1Z356</accession>
<dbReference type="Proteomes" id="UP001479290">
    <property type="component" value="Unassembled WGS sequence"/>
</dbReference>
<dbReference type="EMBL" id="JAWDJR010000021">
    <property type="protein sequence ID" value="KAK9954859.1"/>
    <property type="molecule type" value="Genomic_DNA"/>
</dbReference>
<gene>
    <name evidence="1" type="ORF">ABG768_014776</name>
</gene>
<keyword evidence="2" id="KW-1185">Reference proteome</keyword>
<dbReference type="AlphaFoldDB" id="A0AAW1Z356"/>
<organism evidence="1 2">
    <name type="scientific">Culter alburnus</name>
    <name type="common">Topmouth culter</name>
    <dbReference type="NCBI Taxonomy" id="194366"/>
    <lineage>
        <taxon>Eukaryota</taxon>
        <taxon>Metazoa</taxon>
        <taxon>Chordata</taxon>
        <taxon>Craniata</taxon>
        <taxon>Vertebrata</taxon>
        <taxon>Euteleostomi</taxon>
        <taxon>Actinopterygii</taxon>
        <taxon>Neopterygii</taxon>
        <taxon>Teleostei</taxon>
        <taxon>Ostariophysi</taxon>
        <taxon>Cypriniformes</taxon>
        <taxon>Xenocyprididae</taxon>
        <taxon>Xenocypridinae</taxon>
        <taxon>Culter</taxon>
    </lineage>
</organism>
<reference evidence="1 2" key="1">
    <citation type="submission" date="2024-05" db="EMBL/GenBank/DDBJ databases">
        <title>A high-quality chromosomal-level genome assembly of Topmouth culter (Culter alburnus).</title>
        <authorList>
            <person name="Zhao H."/>
        </authorList>
    </citation>
    <scope>NUCLEOTIDE SEQUENCE [LARGE SCALE GENOMIC DNA]</scope>
    <source>
        <strain evidence="1">CATC2023</strain>
        <tissue evidence="1">Muscle</tissue>
    </source>
</reference>
<protein>
    <submittedName>
        <fullName evidence="1">Uncharacterized protein</fullName>
    </submittedName>
</protein>
<sequence length="128" mass="14011">MNLSREPITNRAWGQKQRRSSWVRLFELVRLRLLSSSSTEDAAAATDAKVTSRQHACSGLLMTSPGDIISDGRGLVEGVWAAVAESNTASNSEREKDSYTLHKASRGSVIISRFLGLAFDVGAQDSRW</sequence>
<evidence type="ECO:0000313" key="1">
    <source>
        <dbReference type="EMBL" id="KAK9954859.1"/>
    </source>
</evidence>
<comment type="caution">
    <text evidence="1">The sequence shown here is derived from an EMBL/GenBank/DDBJ whole genome shotgun (WGS) entry which is preliminary data.</text>
</comment>
<evidence type="ECO:0000313" key="2">
    <source>
        <dbReference type="Proteomes" id="UP001479290"/>
    </source>
</evidence>
<name>A0AAW1Z356_CULAL</name>